<comment type="caution">
    <text evidence="3">The sequence shown here is derived from an EMBL/GenBank/DDBJ whole genome shotgun (WGS) entry which is preliminary data.</text>
</comment>
<sequence length="539" mass="59647">MTLPSSPSKPTSPAPNGKGIAQSSPVAGPSTSSSPAHSDKSLPSTRRSSTFRHVPLRSAPARQSLSSSPLRPSSMHVRIPITWLHLVTWNRPVKTKRPIAYVLHLLHRSLLRMTEPYLLHPSSTSPFVDVPDARNSRARHDSLPLSGAHRPPSPGIFADVIADTPDRYGLSVSSPALTPSTSTSSAASFAPVRVPVRFVAPYRPGFSPMAAHAARTAAGEVYRAALFPGAAAQRETAAAAGEARSSIWDLDIAELKNKSAGDLWRGVLQTQTARAEKAIYELPSKLSRRGRTTHPFHNVRCVPRLSIRSLIANPLSLMRENYLTGRIEEVGEGVDYGVRRRSTVTQGKTKGKEETLSEDEKFLKGAGYVGIVGLRRQYKQEFYTVPIFSKLYDAFISLEKEIEDALPQFQELMLSLSKHERPTPEASAARKRLVEAFSQYDALSKRILKFLVLEAQVVLKIVYKLRSSSGPTCFCKNTCFPCRGRPRPPALLEQEALLESFVEEAKTHRKFEDAKSLKINLQEIRAEIERILLTRRLIP</sequence>
<accession>A0A1C7M2D5</accession>
<protein>
    <recommendedName>
        <fullName evidence="2">Rabenosyn Rab binding domain-containing protein</fullName>
    </recommendedName>
</protein>
<evidence type="ECO:0000259" key="2">
    <source>
        <dbReference type="Pfam" id="PF11464"/>
    </source>
</evidence>
<name>A0A1C7M2D5_GRIFR</name>
<feature type="compositionally biased region" description="Low complexity" evidence="1">
    <location>
        <begin position="56"/>
        <end position="72"/>
    </location>
</feature>
<dbReference type="AlphaFoldDB" id="A0A1C7M2D5"/>
<proteinExistence type="predicted"/>
<dbReference type="SUPFAM" id="SSF140125">
    <property type="entry name" value="Rabenosyn-5 Rab-binding domain-like"/>
    <property type="match status" value="1"/>
</dbReference>
<dbReference type="InterPro" id="IPR021565">
    <property type="entry name" value="Rbsn_Rab-bd"/>
</dbReference>
<feature type="region of interest" description="Disordered" evidence="1">
    <location>
        <begin position="1"/>
        <end position="72"/>
    </location>
</feature>
<feature type="compositionally biased region" description="Low complexity" evidence="1">
    <location>
        <begin position="1"/>
        <end position="15"/>
    </location>
</feature>
<dbReference type="InterPro" id="IPR036531">
    <property type="entry name" value="Rbsn_Rab-bd_sf"/>
</dbReference>
<dbReference type="EMBL" id="LUGG01000018">
    <property type="protein sequence ID" value="OBZ69234.1"/>
    <property type="molecule type" value="Genomic_DNA"/>
</dbReference>
<dbReference type="Pfam" id="PF11464">
    <property type="entry name" value="Rbsn"/>
    <property type="match status" value="1"/>
</dbReference>
<keyword evidence="4" id="KW-1185">Reference proteome</keyword>
<dbReference type="OrthoDB" id="166134at2759"/>
<evidence type="ECO:0000313" key="3">
    <source>
        <dbReference type="EMBL" id="OBZ69234.1"/>
    </source>
</evidence>
<feature type="domain" description="Rabenosyn Rab binding" evidence="2">
    <location>
        <begin position="491"/>
        <end position="531"/>
    </location>
</feature>
<evidence type="ECO:0000256" key="1">
    <source>
        <dbReference type="SAM" id="MobiDB-lite"/>
    </source>
</evidence>
<feature type="compositionally biased region" description="Low complexity" evidence="1">
    <location>
        <begin position="23"/>
        <end position="35"/>
    </location>
</feature>
<gene>
    <name evidence="3" type="ORF">A0H81_10820</name>
</gene>
<evidence type="ECO:0000313" key="4">
    <source>
        <dbReference type="Proteomes" id="UP000092993"/>
    </source>
</evidence>
<reference evidence="3 4" key="1">
    <citation type="submission" date="2016-03" db="EMBL/GenBank/DDBJ databases">
        <title>Whole genome sequencing of Grifola frondosa 9006-11.</title>
        <authorList>
            <person name="Min B."/>
            <person name="Park H."/>
            <person name="Kim J.-G."/>
            <person name="Cho H."/>
            <person name="Oh Y.-L."/>
            <person name="Kong W.-S."/>
            <person name="Choi I.-G."/>
        </authorList>
    </citation>
    <scope>NUCLEOTIDE SEQUENCE [LARGE SCALE GENOMIC DNA]</scope>
    <source>
        <strain evidence="3 4">9006-11</strain>
    </source>
</reference>
<dbReference type="STRING" id="5627.A0A1C7M2D5"/>
<organism evidence="3 4">
    <name type="scientific">Grifola frondosa</name>
    <name type="common">Maitake</name>
    <name type="synonym">Polyporus frondosus</name>
    <dbReference type="NCBI Taxonomy" id="5627"/>
    <lineage>
        <taxon>Eukaryota</taxon>
        <taxon>Fungi</taxon>
        <taxon>Dikarya</taxon>
        <taxon>Basidiomycota</taxon>
        <taxon>Agaricomycotina</taxon>
        <taxon>Agaricomycetes</taxon>
        <taxon>Polyporales</taxon>
        <taxon>Grifolaceae</taxon>
        <taxon>Grifola</taxon>
    </lineage>
</organism>
<dbReference type="Proteomes" id="UP000092993">
    <property type="component" value="Unassembled WGS sequence"/>
</dbReference>